<reference evidence="1 2" key="1">
    <citation type="submission" date="2018-03" db="EMBL/GenBank/DDBJ databases">
        <authorList>
            <person name="Wu G."/>
        </authorList>
    </citation>
    <scope>NUCLEOTIDE SEQUENCE [LARGE SCALE GENOMIC DNA]</scope>
    <source>
        <strain evidence="1 2">SAM-118</strain>
    </source>
</reference>
<dbReference type="Proteomes" id="UP000284283">
    <property type="component" value="Unassembled WGS sequence"/>
</dbReference>
<proteinExistence type="predicted"/>
<sequence>MGALACLSGGGDQDQEHKRLAHGNTELARDAMNMIINLRMRRVPSVVLLDGDPRLVPYYH</sequence>
<accession>A0AAE8JUU8</accession>
<dbReference type="AlphaFoldDB" id="A0AAE8JUU8"/>
<evidence type="ECO:0000313" key="1">
    <source>
        <dbReference type="EMBL" id="RNK97102.1"/>
    </source>
</evidence>
<protein>
    <submittedName>
        <fullName evidence="1">Uncharacterized protein</fullName>
    </submittedName>
</protein>
<organism evidence="1 2">
    <name type="scientific">Xanthomonas vasicola pv. vasculorum</name>
    <dbReference type="NCBI Taxonomy" id="325776"/>
    <lineage>
        <taxon>Bacteria</taxon>
        <taxon>Pseudomonadati</taxon>
        <taxon>Pseudomonadota</taxon>
        <taxon>Gammaproteobacteria</taxon>
        <taxon>Lysobacterales</taxon>
        <taxon>Lysobacteraceae</taxon>
        <taxon>Xanthomonas</taxon>
    </lineage>
</organism>
<name>A0AAE8JUU8_XANVA</name>
<gene>
    <name evidence="1" type="ORF">C9386_22010</name>
</gene>
<evidence type="ECO:0000313" key="2">
    <source>
        <dbReference type="Proteomes" id="UP000284283"/>
    </source>
</evidence>
<dbReference type="EMBL" id="PYTT01000171">
    <property type="protein sequence ID" value="RNK97102.1"/>
    <property type="molecule type" value="Genomic_DNA"/>
</dbReference>
<comment type="caution">
    <text evidence="1">The sequence shown here is derived from an EMBL/GenBank/DDBJ whole genome shotgun (WGS) entry which is preliminary data.</text>
</comment>